<dbReference type="AlphaFoldDB" id="A0A1W6U2U7"/>
<feature type="region of interest" description="Disordered" evidence="1">
    <location>
        <begin position="1"/>
        <end position="22"/>
    </location>
</feature>
<organism evidence="3">
    <name type="scientific">Vibrio alginolyticus</name>
    <dbReference type="NCBI Taxonomy" id="663"/>
    <lineage>
        <taxon>Bacteria</taxon>
        <taxon>Pseudomonadati</taxon>
        <taxon>Pseudomonadota</taxon>
        <taxon>Gammaproteobacteria</taxon>
        <taxon>Vibrionales</taxon>
        <taxon>Vibrionaceae</taxon>
        <taxon>Vibrio</taxon>
    </lineage>
</organism>
<dbReference type="RefSeq" id="WP_054728488.1">
    <property type="nucleotide sequence ID" value="NZ_CP017889.1"/>
</dbReference>
<feature type="transmembrane region" description="Helical" evidence="2">
    <location>
        <begin position="209"/>
        <end position="231"/>
    </location>
</feature>
<name>A0A1W6U2U7_VIBAL</name>
<sequence>MTSNYPLSRHQSSKNSGSISTYPLYKSNHQHRNQETIILSIESFDIVVKNNVKDKAKLEGWEKIKGMFENTANYYATGQDLVFITNLSNYLYGNNSSVIVKNYSGAPHIILTGSPAMHSKLSGLGKFLPTPTVAKFAVGPEGALQSIRSGGIITIILISTYRVIDFFLNDRQTLAKLFGTLASDIITIGLSSAAAAIFVNFAAAVGGSVVTLSAGPLLGAILISSAVGLLLNRENDKRGLTQKLIASIDIYLKQRDIEAKRRAKEEYNEIQRKTQSMIFSQEIQRGLLR</sequence>
<reference evidence="3" key="1">
    <citation type="submission" date="2016-10" db="EMBL/GenBank/DDBJ databases">
        <title>The High Quality Genome of Vibrio alginolyticus K01M1.</title>
        <authorList>
            <person name="Wendling C."/>
            <person name="Chibani C.M."/>
            <person name="Hertel R."/>
            <person name="Sproer C."/>
            <person name="Bunk B."/>
            <person name="Overmann J."/>
            <person name="Roth O."/>
            <person name="Liesegang H."/>
        </authorList>
    </citation>
    <scope>NUCLEOTIDE SEQUENCE</scope>
    <source>
        <strain evidence="3">K05K4</strain>
    </source>
</reference>
<keyword evidence="2" id="KW-1133">Transmembrane helix</keyword>
<feature type="transmembrane region" description="Helical" evidence="2">
    <location>
        <begin position="181"/>
        <end position="203"/>
    </location>
</feature>
<evidence type="ECO:0000256" key="1">
    <source>
        <dbReference type="SAM" id="MobiDB-lite"/>
    </source>
</evidence>
<dbReference type="EMBL" id="CP017902">
    <property type="protein sequence ID" value="ARP17346.1"/>
    <property type="molecule type" value="Genomic_DNA"/>
</dbReference>
<gene>
    <name evidence="3" type="ORF">K05K4_04660</name>
</gene>
<evidence type="ECO:0000313" key="3">
    <source>
        <dbReference type="EMBL" id="ARP17346.1"/>
    </source>
</evidence>
<keyword evidence="2" id="KW-0472">Membrane</keyword>
<accession>A0A1W6U2U7</accession>
<feature type="compositionally biased region" description="Polar residues" evidence="1">
    <location>
        <begin position="1"/>
        <end position="21"/>
    </location>
</feature>
<evidence type="ECO:0000256" key="2">
    <source>
        <dbReference type="SAM" id="Phobius"/>
    </source>
</evidence>
<keyword evidence="2" id="KW-0812">Transmembrane</keyword>
<protein>
    <submittedName>
        <fullName evidence="3">Uncharacterized protein</fullName>
    </submittedName>
</protein>
<proteinExistence type="predicted"/>